<evidence type="ECO:0000313" key="6">
    <source>
        <dbReference type="Proteomes" id="UP000472276"/>
    </source>
</evidence>
<name>A0AAZ1X571_OREAU</name>
<dbReference type="InterPro" id="IPR052355">
    <property type="entry name" value="CENP-V-like"/>
</dbReference>
<dbReference type="Ensembl" id="ENSOABT00000064121.1">
    <property type="protein sequence ID" value="ENSOABP00000062843.1"/>
    <property type="gene ID" value="ENSOABG00000036850.1"/>
</dbReference>
<dbReference type="Gene3D" id="2.170.150.70">
    <property type="match status" value="1"/>
</dbReference>
<dbReference type="InterPro" id="IPR006913">
    <property type="entry name" value="CENP-V/GFA"/>
</dbReference>
<keyword evidence="2" id="KW-0479">Metal-binding</keyword>
<evidence type="ECO:0000256" key="1">
    <source>
        <dbReference type="ARBA" id="ARBA00005495"/>
    </source>
</evidence>
<dbReference type="InterPro" id="IPR011057">
    <property type="entry name" value="Mss4-like_sf"/>
</dbReference>
<reference evidence="6" key="1">
    <citation type="submission" date="2020-03" db="EMBL/GenBank/DDBJ databases">
        <title>Evolution of repeat sequences and sex chromosomes of tilapia species revealed by chromosome-level genomes.</title>
        <authorList>
            <person name="Xu L."/>
            <person name="Tao W."/>
            <person name="Wang D."/>
            <person name="Zhou Q."/>
        </authorList>
    </citation>
    <scope>NUCLEOTIDE SEQUENCE [LARGE SCALE GENOMIC DNA]</scope>
    <source>
        <strain evidence="6">Israel</strain>
    </source>
</reference>
<organism evidence="5 6">
    <name type="scientific">Oreochromis aureus</name>
    <name type="common">Israeli tilapia</name>
    <name type="synonym">Chromis aureus</name>
    <dbReference type="NCBI Taxonomy" id="47969"/>
    <lineage>
        <taxon>Eukaryota</taxon>
        <taxon>Metazoa</taxon>
        <taxon>Chordata</taxon>
        <taxon>Craniata</taxon>
        <taxon>Vertebrata</taxon>
        <taxon>Euteleostomi</taxon>
        <taxon>Actinopterygii</taxon>
        <taxon>Neopterygii</taxon>
        <taxon>Teleostei</taxon>
        <taxon>Neoteleostei</taxon>
        <taxon>Acanthomorphata</taxon>
        <taxon>Ovalentaria</taxon>
        <taxon>Cichlomorphae</taxon>
        <taxon>Cichliformes</taxon>
        <taxon>Cichlidae</taxon>
        <taxon>African cichlids</taxon>
        <taxon>Pseudocrenilabrinae</taxon>
        <taxon>Oreochromini</taxon>
        <taxon>Oreochromis</taxon>
    </lineage>
</organism>
<keyword evidence="3" id="KW-0862">Zinc</keyword>
<dbReference type="GO" id="GO:0016846">
    <property type="term" value="F:carbon-sulfur lyase activity"/>
    <property type="evidence" value="ECO:0007669"/>
    <property type="project" value="InterPro"/>
</dbReference>
<proteinExistence type="inferred from homology"/>
<reference evidence="5" key="2">
    <citation type="submission" date="2025-08" db="UniProtKB">
        <authorList>
            <consortium name="Ensembl"/>
        </authorList>
    </citation>
    <scope>IDENTIFICATION</scope>
</reference>
<evidence type="ECO:0000313" key="5">
    <source>
        <dbReference type="Ensembl" id="ENSOABP00000062843.1"/>
    </source>
</evidence>
<accession>A0AAZ1X571</accession>
<dbReference type="PANTHER" id="PTHR28620:SF1">
    <property type="entry name" value="CENP-V_GFA DOMAIN-CONTAINING PROTEIN"/>
    <property type="match status" value="1"/>
</dbReference>
<dbReference type="GO" id="GO:0046872">
    <property type="term" value="F:metal ion binding"/>
    <property type="evidence" value="ECO:0007669"/>
    <property type="project" value="UniProtKB-KW"/>
</dbReference>
<keyword evidence="6" id="KW-1185">Reference proteome</keyword>
<dbReference type="PANTHER" id="PTHR28620">
    <property type="entry name" value="CENTROMERE PROTEIN V"/>
    <property type="match status" value="1"/>
</dbReference>
<sequence length="125" mass="14278">MFFIAIAAFAQRSKIIISLRQKIASRSYRKVRLEEFSLCGRIKGLENLTTYTFNTHVAKHTFCKTCGVQSFYTPRSNPDGYGIAPHCLDPGTVHSVTVENFCGEKWEESMQVHKTIRDMSKPEEN</sequence>
<reference evidence="5" key="3">
    <citation type="submission" date="2025-09" db="UniProtKB">
        <authorList>
            <consortium name="Ensembl"/>
        </authorList>
    </citation>
    <scope>IDENTIFICATION</scope>
</reference>
<evidence type="ECO:0000256" key="3">
    <source>
        <dbReference type="ARBA" id="ARBA00022833"/>
    </source>
</evidence>
<evidence type="ECO:0000256" key="2">
    <source>
        <dbReference type="ARBA" id="ARBA00022723"/>
    </source>
</evidence>
<comment type="similarity">
    <text evidence="1">Belongs to the Gfa family.</text>
</comment>
<dbReference type="PROSITE" id="PS51891">
    <property type="entry name" value="CENP_V_GFA"/>
    <property type="match status" value="1"/>
</dbReference>
<dbReference type="SUPFAM" id="SSF51316">
    <property type="entry name" value="Mss4-like"/>
    <property type="match status" value="1"/>
</dbReference>
<feature type="domain" description="CENP-V/GFA" evidence="4">
    <location>
        <begin position="1"/>
        <end position="107"/>
    </location>
</feature>
<dbReference type="Proteomes" id="UP000472276">
    <property type="component" value="Unassembled WGS sequence"/>
</dbReference>
<protein>
    <recommendedName>
        <fullName evidence="4">CENP-V/GFA domain-containing protein</fullName>
    </recommendedName>
</protein>
<evidence type="ECO:0000259" key="4">
    <source>
        <dbReference type="PROSITE" id="PS51891"/>
    </source>
</evidence>
<dbReference type="AlphaFoldDB" id="A0AAZ1X571"/>
<gene>
    <name evidence="5" type="primary">cenpv</name>
</gene>